<protein>
    <submittedName>
        <fullName evidence="2">Uncharacterized protein</fullName>
    </submittedName>
</protein>
<accession>A0A0C9VAE7</accession>
<keyword evidence="3" id="KW-1185">Reference proteome</keyword>
<feature type="compositionally biased region" description="Polar residues" evidence="1">
    <location>
        <begin position="14"/>
        <end position="28"/>
    </location>
</feature>
<reference evidence="2 3" key="1">
    <citation type="submission" date="2014-06" db="EMBL/GenBank/DDBJ databases">
        <title>Evolutionary Origins and Diversification of the Mycorrhizal Mutualists.</title>
        <authorList>
            <consortium name="DOE Joint Genome Institute"/>
            <consortium name="Mycorrhizal Genomics Consortium"/>
            <person name="Kohler A."/>
            <person name="Kuo A."/>
            <person name="Nagy L.G."/>
            <person name="Floudas D."/>
            <person name="Copeland A."/>
            <person name="Barry K.W."/>
            <person name="Cichocki N."/>
            <person name="Veneault-Fourrey C."/>
            <person name="LaButti K."/>
            <person name="Lindquist E.A."/>
            <person name="Lipzen A."/>
            <person name="Lundell T."/>
            <person name="Morin E."/>
            <person name="Murat C."/>
            <person name="Riley R."/>
            <person name="Ohm R."/>
            <person name="Sun H."/>
            <person name="Tunlid A."/>
            <person name="Henrissat B."/>
            <person name="Grigoriev I.V."/>
            <person name="Hibbett D.S."/>
            <person name="Martin F."/>
        </authorList>
    </citation>
    <scope>NUCLEOTIDE SEQUENCE [LARGE SCALE GENOMIC DNA]</scope>
    <source>
        <strain evidence="2 3">SS14</strain>
    </source>
</reference>
<sequence length="102" mass="11550">MCWRRGWTDRHQQMKGSTPQSTRNNGSALASLGAGNLERFDSHNSVKTKFSHLRSFIPVGYLFTWVESMIYLAPAVGGRSPVYLTMKTLNGYIYSLYSDIPK</sequence>
<dbReference type="EMBL" id="KN837201">
    <property type="protein sequence ID" value="KIJ34316.1"/>
    <property type="molecule type" value="Genomic_DNA"/>
</dbReference>
<evidence type="ECO:0000256" key="1">
    <source>
        <dbReference type="SAM" id="MobiDB-lite"/>
    </source>
</evidence>
<feature type="region of interest" description="Disordered" evidence="1">
    <location>
        <begin position="1"/>
        <end position="28"/>
    </location>
</feature>
<evidence type="ECO:0000313" key="2">
    <source>
        <dbReference type="EMBL" id="KIJ34316.1"/>
    </source>
</evidence>
<evidence type="ECO:0000313" key="3">
    <source>
        <dbReference type="Proteomes" id="UP000054279"/>
    </source>
</evidence>
<feature type="compositionally biased region" description="Basic and acidic residues" evidence="1">
    <location>
        <begin position="1"/>
        <end position="12"/>
    </location>
</feature>
<name>A0A0C9VAE7_SPHS4</name>
<proteinExistence type="predicted"/>
<dbReference type="HOGENOM" id="CLU_2279255_0_0_1"/>
<dbReference type="AlphaFoldDB" id="A0A0C9VAE7"/>
<organism evidence="2 3">
    <name type="scientific">Sphaerobolus stellatus (strain SS14)</name>
    <dbReference type="NCBI Taxonomy" id="990650"/>
    <lineage>
        <taxon>Eukaryota</taxon>
        <taxon>Fungi</taxon>
        <taxon>Dikarya</taxon>
        <taxon>Basidiomycota</taxon>
        <taxon>Agaricomycotina</taxon>
        <taxon>Agaricomycetes</taxon>
        <taxon>Phallomycetidae</taxon>
        <taxon>Geastrales</taxon>
        <taxon>Sphaerobolaceae</taxon>
        <taxon>Sphaerobolus</taxon>
    </lineage>
</organism>
<dbReference type="Proteomes" id="UP000054279">
    <property type="component" value="Unassembled WGS sequence"/>
</dbReference>
<gene>
    <name evidence="2" type="ORF">M422DRAFT_52078</name>
</gene>